<dbReference type="OrthoDB" id="186812at2759"/>
<feature type="transmembrane region" description="Helical" evidence="8">
    <location>
        <begin position="172"/>
        <end position="188"/>
    </location>
</feature>
<feature type="binding site" evidence="6">
    <location>
        <position position="225"/>
    </location>
    <ligand>
        <name>Zn(2+)</name>
        <dbReference type="ChEBI" id="CHEBI:29105"/>
    </ligand>
</feature>
<feature type="transmembrane region" description="Helical" evidence="8">
    <location>
        <begin position="119"/>
        <end position="140"/>
    </location>
</feature>
<comment type="caution">
    <text evidence="9">The sequence shown here is derived from an EMBL/GenBank/DDBJ whole genome shotgun (WGS) entry which is preliminary data.</text>
</comment>
<gene>
    <name evidence="9" type="ORF">HOLleu_18116</name>
</gene>
<feature type="transmembrane region" description="Helical" evidence="8">
    <location>
        <begin position="146"/>
        <end position="163"/>
    </location>
</feature>
<evidence type="ECO:0000256" key="2">
    <source>
        <dbReference type="ARBA" id="ARBA00007018"/>
    </source>
</evidence>
<keyword evidence="6" id="KW-0479">Metal-binding</keyword>
<dbReference type="PANTHER" id="PTHR20855">
    <property type="entry name" value="ADIPOR/PROGESTIN RECEPTOR-RELATED"/>
    <property type="match status" value="1"/>
</dbReference>
<feature type="transmembrane region" description="Helical" evidence="8">
    <location>
        <begin position="79"/>
        <end position="99"/>
    </location>
</feature>
<keyword evidence="4 8" id="KW-1133">Transmembrane helix</keyword>
<evidence type="ECO:0000256" key="3">
    <source>
        <dbReference type="ARBA" id="ARBA00022692"/>
    </source>
</evidence>
<feature type="binding site" evidence="6">
    <location>
        <position position="97"/>
    </location>
    <ligand>
        <name>Zn(2+)</name>
        <dbReference type="ChEBI" id="CHEBI:29105"/>
    </ligand>
</feature>
<keyword evidence="5 8" id="KW-0472">Membrane</keyword>
<feature type="binding site" evidence="6">
    <location>
        <position position="221"/>
    </location>
    <ligand>
        <name>Zn(2+)</name>
        <dbReference type="ChEBI" id="CHEBI:29105"/>
    </ligand>
</feature>
<dbReference type="Proteomes" id="UP001152320">
    <property type="component" value="Chromosome 8"/>
</dbReference>
<feature type="compositionally biased region" description="Polar residues" evidence="7">
    <location>
        <begin position="1"/>
        <end position="12"/>
    </location>
</feature>
<feature type="region of interest" description="Disordered" evidence="7">
    <location>
        <begin position="1"/>
        <end position="20"/>
    </location>
</feature>
<evidence type="ECO:0000256" key="6">
    <source>
        <dbReference type="PIRSR" id="PIRSR604254-1"/>
    </source>
</evidence>
<evidence type="ECO:0000256" key="8">
    <source>
        <dbReference type="SAM" id="Phobius"/>
    </source>
</evidence>
<dbReference type="GO" id="GO:0016020">
    <property type="term" value="C:membrane"/>
    <property type="evidence" value="ECO:0007669"/>
    <property type="project" value="UniProtKB-SubCell"/>
</dbReference>
<reference evidence="9" key="1">
    <citation type="submission" date="2021-10" db="EMBL/GenBank/DDBJ databases">
        <title>Tropical sea cucumber genome reveals ecological adaptation and Cuvierian tubules defense mechanism.</title>
        <authorList>
            <person name="Chen T."/>
        </authorList>
    </citation>
    <scope>NUCLEOTIDE SEQUENCE</scope>
    <source>
        <strain evidence="9">Nanhai2018</strain>
        <tissue evidence="9">Muscle</tissue>
    </source>
</reference>
<dbReference type="Pfam" id="PF03006">
    <property type="entry name" value="HlyIII"/>
    <property type="match status" value="1"/>
</dbReference>
<accession>A0A9Q1C354</accession>
<dbReference type="EMBL" id="JAIZAY010000008">
    <property type="protein sequence ID" value="KAJ8037325.1"/>
    <property type="molecule type" value="Genomic_DNA"/>
</dbReference>
<evidence type="ECO:0000256" key="1">
    <source>
        <dbReference type="ARBA" id="ARBA00004141"/>
    </source>
</evidence>
<dbReference type="AlphaFoldDB" id="A0A9Q1C354"/>
<keyword evidence="3 8" id="KW-0812">Transmembrane</keyword>
<proteinExistence type="inferred from homology"/>
<evidence type="ECO:0000313" key="10">
    <source>
        <dbReference type="Proteomes" id="UP001152320"/>
    </source>
</evidence>
<evidence type="ECO:0000256" key="4">
    <source>
        <dbReference type="ARBA" id="ARBA00022989"/>
    </source>
</evidence>
<keyword evidence="6" id="KW-0862">Zinc</keyword>
<keyword evidence="10" id="KW-1185">Reference proteome</keyword>
<dbReference type="InterPro" id="IPR004254">
    <property type="entry name" value="AdipoR/HlyIII-related"/>
</dbReference>
<comment type="subcellular location">
    <subcellularLocation>
        <location evidence="1">Membrane</location>
        <topology evidence="1">Multi-pass membrane protein</topology>
    </subcellularLocation>
</comment>
<evidence type="ECO:0000313" key="9">
    <source>
        <dbReference type="EMBL" id="KAJ8037325.1"/>
    </source>
</evidence>
<organism evidence="9 10">
    <name type="scientific">Holothuria leucospilota</name>
    <name type="common">Black long sea cucumber</name>
    <name type="synonym">Mertensiothuria leucospilota</name>
    <dbReference type="NCBI Taxonomy" id="206669"/>
    <lineage>
        <taxon>Eukaryota</taxon>
        <taxon>Metazoa</taxon>
        <taxon>Echinodermata</taxon>
        <taxon>Eleutherozoa</taxon>
        <taxon>Echinozoa</taxon>
        <taxon>Holothuroidea</taxon>
        <taxon>Aspidochirotacea</taxon>
        <taxon>Aspidochirotida</taxon>
        <taxon>Holothuriidae</taxon>
        <taxon>Holothuria</taxon>
    </lineage>
</organism>
<feature type="transmembrane region" description="Helical" evidence="8">
    <location>
        <begin position="194"/>
        <end position="211"/>
    </location>
</feature>
<protein>
    <submittedName>
        <fullName evidence="9">Monocyte to macrophage differentiation factor 2</fullName>
    </submittedName>
</protein>
<name>A0A9Q1C354_HOLLE</name>
<dbReference type="GO" id="GO:0046872">
    <property type="term" value="F:metal ion binding"/>
    <property type="evidence" value="ECO:0007669"/>
    <property type="project" value="UniProtKB-KW"/>
</dbReference>
<comment type="similarity">
    <text evidence="2">Belongs to the ADIPOR family.</text>
</comment>
<dbReference type="PANTHER" id="PTHR20855:SF3">
    <property type="entry name" value="LD03007P"/>
    <property type="match status" value="1"/>
</dbReference>
<evidence type="ECO:0000256" key="5">
    <source>
        <dbReference type="ARBA" id="ARBA00023136"/>
    </source>
</evidence>
<sequence length="265" mass="29796">MEVTQQNGNNKTKQLKRSSRSWSNFKLMNEPAIGNEAYIPTKIEHIANSITHALFILPSIHAGQAMLQEACNPSERFNAVLFGFALFALFSVSTSFHTLCLCGQSGKLRFYLHITDRSVIYLFIAASYTPWLTLVPVGFFGFHLRWFMWLCAILGIIYSYCFYERNKRLETVLYVTLALLPSLAVLEVPEMKGSYELALGGLVYLLGVGFFKSDGIVPFAHAIWHIFVVGGAFIHQYTIQTYLIGPLLYTDAGEIIHNATCENTA</sequence>
<feature type="transmembrane region" description="Helical" evidence="8">
    <location>
        <begin position="223"/>
        <end position="244"/>
    </location>
</feature>
<evidence type="ECO:0000256" key="7">
    <source>
        <dbReference type="SAM" id="MobiDB-lite"/>
    </source>
</evidence>